<evidence type="ECO:0000313" key="2">
    <source>
        <dbReference type="Proteomes" id="UP000199513"/>
    </source>
</evidence>
<dbReference type="AlphaFoldDB" id="A0A1I2FT28"/>
<dbReference type="InterPro" id="IPR046239">
    <property type="entry name" value="DUF6272"/>
</dbReference>
<organism evidence="1 2">
    <name type="scientific">Thermoflexibacter ruber</name>
    <dbReference type="NCBI Taxonomy" id="1003"/>
    <lineage>
        <taxon>Bacteria</taxon>
        <taxon>Pseudomonadati</taxon>
        <taxon>Bacteroidota</taxon>
        <taxon>Cytophagia</taxon>
        <taxon>Cytophagales</taxon>
        <taxon>Thermoflexibacteraceae</taxon>
        <taxon>Thermoflexibacter</taxon>
    </lineage>
</organism>
<dbReference type="STRING" id="1003.SAMN04488541_101516"/>
<proteinExistence type="predicted"/>
<dbReference type="Pfam" id="PF19788">
    <property type="entry name" value="DUF6272"/>
    <property type="match status" value="1"/>
</dbReference>
<gene>
    <name evidence="1" type="ORF">SAMN04488541_101516</name>
</gene>
<dbReference type="RefSeq" id="WP_091544497.1">
    <property type="nucleotide sequence ID" value="NZ_FONY01000015.1"/>
</dbReference>
<name>A0A1I2FT28_9BACT</name>
<dbReference type="Proteomes" id="UP000199513">
    <property type="component" value="Unassembled WGS sequence"/>
</dbReference>
<protein>
    <submittedName>
        <fullName evidence="1">Uncharacterized protein</fullName>
    </submittedName>
</protein>
<keyword evidence="2" id="KW-1185">Reference proteome</keyword>
<evidence type="ECO:0000313" key="1">
    <source>
        <dbReference type="EMBL" id="SFF07897.1"/>
    </source>
</evidence>
<dbReference type="NCBIfam" id="NF038262">
    <property type="entry name" value="SiaB_fam_kinase"/>
    <property type="match status" value="1"/>
</dbReference>
<dbReference type="OrthoDB" id="981434at2"/>
<accession>A0A1I2FT28</accession>
<reference evidence="1 2" key="1">
    <citation type="submission" date="2016-10" db="EMBL/GenBank/DDBJ databases">
        <authorList>
            <person name="de Groot N.N."/>
        </authorList>
    </citation>
    <scope>NUCLEOTIDE SEQUENCE [LARGE SCALE GENOMIC DNA]</scope>
    <source>
        <strain>GEY</strain>
        <strain evidence="2">DSM 9560</strain>
    </source>
</reference>
<sequence>MGKGINIFDYYMDFEENNVIIYYKGPFMETILAKISEDIKARFDKDPLTSKKIFSIFIELAQNIAHHSDERNVFGENQLKKSGNGTFQLSESEDHFTLVSGNLIRNEDVPEIIDKCNTVNELDIEGLRKLKRDLRNLPRREGHKGANIGLVDIAIKAQNPLSVEVTPINEEFSYFIISVEVSKQSKAESE</sequence>
<dbReference type="EMBL" id="FONY01000015">
    <property type="protein sequence ID" value="SFF07897.1"/>
    <property type="molecule type" value="Genomic_DNA"/>
</dbReference>